<accession>A0A0R1Q6G4</accession>
<dbReference type="AlphaFoldDB" id="A0A0R1Q6G4"/>
<sequence>MIYILIILIVILGIIIVHQYHKDIKTAYKRLESYNIKTMATKFGIMSYVDEGKGEVILISHGIFGGYDQGSTSLNQVVGEQYRKVSISRFGYPGSKLPNNPTPKNQAKVFIEILDELGIKQAYILATSAGGAAGFQFALTYPDRSKGLILLSSSVPDKKRNTDEVKALGTVGPPKLLINDFFMWFFTKYFGFIFNSMMGADVNKNDLFKTMLPVKPRKQGILADTKITNMDMLSHYEKYTIERLEIPILVIHAKDDPMAKYENVENLLIRVKAEAAIFETGGHTIDGHADQVKRAIRRFVEKEK</sequence>
<dbReference type="EMBL" id="AZEG01000008">
    <property type="protein sequence ID" value="KRL37946.1"/>
    <property type="molecule type" value="Genomic_DNA"/>
</dbReference>
<reference evidence="2 3" key="1">
    <citation type="journal article" date="2015" name="Genome Announc.">
        <title>Expanding the biotechnology potential of lactobacilli through comparative genomics of 213 strains and associated genera.</title>
        <authorList>
            <person name="Sun Z."/>
            <person name="Harris H.M."/>
            <person name="McCann A."/>
            <person name="Guo C."/>
            <person name="Argimon S."/>
            <person name="Zhang W."/>
            <person name="Yang X."/>
            <person name="Jeffery I.B."/>
            <person name="Cooney J.C."/>
            <person name="Kagawa T.F."/>
            <person name="Liu W."/>
            <person name="Song Y."/>
            <person name="Salvetti E."/>
            <person name="Wrobel A."/>
            <person name="Rasinkangas P."/>
            <person name="Parkhill J."/>
            <person name="Rea M.C."/>
            <person name="O'Sullivan O."/>
            <person name="Ritari J."/>
            <person name="Douillard F.P."/>
            <person name="Paul Ross R."/>
            <person name="Yang R."/>
            <person name="Briner A.E."/>
            <person name="Felis G.E."/>
            <person name="de Vos W.M."/>
            <person name="Barrangou R."/>
            <person name="Klaenhammer T.R."/>
            <person name="Caufield P.W."/>
            <person name="Cui Y."/>
            <person name="Zhang H."/>
            <person name="O'Toole P.W."/>
        </authorList>
    </citation>
    <scope>NUCLEOTIDE SEQUENCE [LARGE SCALE GENOMIC DNA]</scope>
    <source>
        <strain evidence="2 3">DSM 19971</strain>
    </source>
</reference>
<gene>
    <name evidence="2" type="ORF">FD20_GL002484</name>
</gene>
<name>A0A0R1Q6G4_9LACO</name>
<dbReference type="Gene3D" id="3.40.50.1820">
    <property type="entry name" value="alpha/beta hydrolase"/>
    <property type="match status" value="1"/>
</dbReference>
<dbReference type="STRING" id="1423812.FD20_GL002484"/>
<comment type="caution">
    <text evidence="2">The sequence shown here is derived from an EMBL/GenBank/DDBJ whole genome shotgun (WGS) entry which is preliminary data.</text>
</comment>
<dbReference type="InterPro" id="IPR000073">
    <property type="entry name" value="AB_hydrolase_1"/>
</dbReference>
<evidence type="ECO:0000313" key="2">
    <source>
        <dbReference type="EMBL" id="KRL37946.1"/>
    </source>
</evidence>
<dbReference type="PANTHER" id="PTHR43798:SF33">
    <property type="entry name" value="HYDROLASE, PUTATIVE (AFU_ORTHOLOGUE AFUA_2G14860)-RELATED"/>
    <property type="match status" value="1"/>
</dbReference>
<dbReference type="Proteomes" id="UP000051155">
    <property type="component" value="Unassembled WGS sequence"/>
</dbReference>
<proteinExistence type="predicted"/>
<organism evidence="2 3">
    <name type="scientific">Liquorilactobacillus uvarum DSM 19971</name>
    <dbReference type="NCBI Taxonomy" id="1423812"/>
    <lineage>
        <taxon>Bacteria</taxon>
        <taxon>Bacillati</taxon>
        <taxon>Bacillota</taxon>
        <taxon>Bacilli</taxon>
        <taxon>Lactobacillales</taxon>
        <taxon>Lactobacillaceae</taxon>
        <taxon>Liquorilactobacillus</taxon>
    </lineage>
</organism>
<dbReference type="GO" id="GO:0016020">
    <property type="term" value="C:membrane"/>
    <property type="evidence" value="ECO:0007669"/>
    <property type="project" value="TreeGrafter"/>
</dbReference>
<protein>
    <recommendedName>
        <fullName evidence="1">AB hydrolase-1 domain-containing protein</fullName>
    </recommendedName>
</protein>
<dbReference type="RefSeq" id="WP_057736628.1">
    <property type="nucleotide sequence ID" value="NZ_AZEG01000008.1"/>
</dbReference>
<dbReference type="PATRIC" id="fig|1423812.3.peg.2639"/>
<dbReference type="OrthoDB" id="9797695at2"/>
<dbReference type="PRINTS" id="PR00111">
    <property type="entry name" value="ABHYDROLASE"/>
</dbReference>
<evidence type="ECO:0000313" key="3">
    <source>
        <dbReference type="Proteomes" id="UP000051155"/>
    </source>
</evidence>
<evidence type="ECO:0000259" key="1">
    <source>
        <dbReference type="Pfam" id="PF00561"/>
    </source>
</evidence>
<dbReference type="InterPro" id="IPR050266">
    <property type="entry name" value="AB_hydrolase_sf"/>
</dbReference>
<dbReference type="InterPro" id="IPR029058">
    <property type="entry name" value="AB_hydrolase_fold"/>
</dbReference>
<dbReference type="SUPFAM" id="SSF53474">
    <property type="entry name" value="alpha/beta-Hydrolases"/>
    <property type="match status" value="1"/>
</dbReference>
<keyword evidence="3" id="KW-1185">Reference proteome</keyword>
<dbReference type="PANTHER" id="PTHR43798">
    <property type="entry name" value="MONOACYLGLYCEROL LIPASE"/>
    <property type="match status" value="1"/>
</dbReference>
<dbReference type="Pfam" id="PF00561">
    <property type="entry name" value="Abhydrolase_1"/>
    <property type="match status" value="1"/>
</dbReference>
<feature type="domain" description="AB hydrolase-1" evidence="1">
    <location>
        <begin position="56"/>
        <end position="267"/>
    </location>
</feature>